<keyword evidence="4 6" id="KW-0804">Transcription</keyword>
<comment type="subcellular location">
    <subcellularLocation>
        <location evidence="1 6">Nucleus</location>
    </subcellularLocation>
</comment>
<evidence type="ECO:0000259" key="8">
    <source>
        <dbReference type="PROSITE" id="PS51754"/>
    </source>
</evidence>
<reference evidence="10" key="1">
    <citation type="submission" date="2013-09" db="EMBL/GenBank/DDBJ databases">
        <title>Corchorus olitorius genome sequencing.</title>
        <authorList>
            <person name="Alam M."/>
            <person name="Haque M.S."/>
            <person name="Islam M.S."/>
            <person name="Emdad E.M."/>
            <person name="Islam M.M."/>
            <person name="Ahmed B."/>
            <person name="Halim A."/>
            <person name="Hossen Q.M.M."/>
            <person name="Hossain M.Z."/>
            <person name="Ahmed R."/>
            <person name="Khan M.M."/>
            <person name="Islam R."/>
            <person name="Rashid M.M."/>
            <person name="Khan S.A."/>
            <person name="Rahman M.S."/>
            <person name="Alam M."/>
            <person name="Yahiya A.S."/>
            <person name="Khan M.S."/>
            <person name="Azam M.S."/>
            <person name="Haque T."/>
            <person name="Lashkar M.Z.H."/>
            <person name="Akhand A.I."/>
            <person name="Morshed G."/>
            <person name="Roy S."/>
            <person name="Uddin K.S."/>
            <person name="Rabeya T."/>
            <person name="Hossain A.S."/>
            <person name="Chowdhury A."/>
            <person name="Snigdha A.R."/>
            <person name="Mortoza M.S."/>
            <person name="Matin S.A."/>
            <person name="Hoque S.M.E."/>
            <person name="Islam M.K."/>
            <person name="Roy D.K."/>
            <person name="Haider R."/>
            <person name="Moosa M.M."/>
            <person name="Elias S.M."/>
            <person name="Hasan A.M."/>
            <person name="Jahan S."/>
            <person name="Shafiuddin M."/>
            <person name="Mahmood N."/>
            <person name="Shommy N.S."/>
        </authorList>
    </citation>
    <scope>NUCLEOTIDE SEQUENCE [LARGE SCALE GENOMIC DNA]</scope>
    <source>
        <strain evidence="10">cv. O-4</strain>
    </source>
</reference>
<comment type="caution">
    <text evidence="9">The sequence shown here is derived from an EMBL/GenBank/DDBJ whole genome shotgun (WGS) entry which is preliminary data.</text>
</comment>
<feature type="region of interest" description="Disordered" evidence="7">
    <location>
        <begin position="238"/>
        <end position="271"/>
    </location>
</feature>
<dbReference type="InterPro" id="IPR038933">
    <property type="entry name" value="Ovate"/>
</dbReference>
<dbReference type="AlphaFoldDB" id="A0A1R3HE05"/>
<sequence length="303" mass="33337">MKLIPFLSSKSNSNTSWPWPSCHQPRTLSFRTENNNETLFKTINSAYLDAIVEAEAETPESWFSTSSKSASSFEYSTTASDESQGTTHDPVETVIRGLRSETERLFFKPGETSSILEEATTTTKQSDDDDEEEENDDEETSSMPAFKESVVLSMESQDPYVDFRKSMEEMVEALGLKDWDCLEQLLCWYLKANGKSNHGYIFGAFVDLLVGIAISSSSSTAPSCSHCNNSQSPSSPLSFYTSSSSSSEISSTTTPCVSSLEADEEEEIDNNSHSCLSSLSEKMMPGKKEIIQGDDASSCNLDV</sequence>
<proteinExistence type="predicted"/>
<dbReference type="NCBIfam" id="TIGR01568">
    <property type="entry name" value="A_thal_3678"/>
    <property type="match status" value="1"/>
</dbReference>
<dbReference type="GO" id="GO:0045892">
    <property type="term" value="P:negative regulation of DNA-templated transcription"/>
    <property type="evidence" value="ECO:0007669"/>
    <property type="project" value="UniProtKB-UniRule"/>
</dbReference>
<keyword evidence="2 6" id="KW-0678">Repressor</keyword>
<feature type="region of interest" description="Disordered" evidence="7">
    <location>
        <begin position="116"/>
        <end position="145"/>
    </location>
</feature>
<keyword evidence="5 6" id="KW-0539">Nucleus</keyword>
<dbReference type="GO" id="GO:0005634">
    <property type="term" value="C:nucleus"/>
    <property type="evidence" value="ECO:0007669"/>
    <property type="project" value="UniProtKB-SubCell"/>
</dbReference>
<comment type="function">
    <text evidence="6">Transcriptional repressor that regulates multiple aspects of plant growth and development.</text>
</comment>
<feature type="compositionally biased region" description="Low complexity" evidence="7">
    <location>
        <begin position="238"/>
        <end position="255"/>
    </location>
</feature>
<accession>A0A1R3HE05</accession>
<keyword evidence="3 6" id="KW-0805">Transcription regulation</keyword>
<dbReference type="PANTHER" id="PTHR33057">
    <property type="entry name" value="TRANSCRIPTION REPRESSOR OFP7-RELATED"/>
    <property type="match status" value="1"/>
</dbReference>
<evidence type="ECO:0000256" key="6">
    <source>
        <dbReference type="RuleBase" id="RU367028"/>
    </source>
</evidence>
<dbReference type="PROSITE" id="PS51754">
    <property type="entry name" value="OVATE"/>
    <property type="match status" value="1"/>
</dbReference>
<evidence type="ECO:0000256" key="4">
    <source>
        <dbReference type="ARBA" id="ARBA00023163"/>
    </source>
</evidence>
<dbReference type="InterPro" id="IPR006458">
    <property type="entry name" value="Ovate_C"/>
</dbReference>
<evidence type="ECO:0000313" key="9">
    <source>
        <dbReference type="EMBL" id="OMO68503.1"/>
    </source>
</evidence>
<dbReference type="Pfam" id="PF04844">
    <property type="entry name" value="Ovate"/>
    <property type="match status" value="1"/>
</dbReference>
<feature type="domain" description="OVATE" evidence="8">
    <location>
        <begin position="152"/>
        <end position="211"/>
    </location>
</feature>
<dbReference type="EMBL" id="AWUE01020382">
    <property type="protein sequence ID" value="OMO68503.1"/>
    <property type="molecule type" value="Genomic_DNA"/>
</dbReference>
<name>A0A1R3HE05_9ROSI</name>
<evidence type="ECO:0000256" key="2">
    <source>
        <dbReference type="ARBA" id="ARBA00022491"/>
    </source>
</evidence>
<dbReference type="PANTHER" id="PTHR33057:SF98">
    <property type="entry name" value="TRANSCRIPTION REPRESSOR OFP18"/>
    <property type="match status" value="1"/>
</dbReference>
<evidence type="ECO:0000313" key="10">
    <source>
        <dbReference type="Proteomes" id="UP000187203"/>
    </source>
</evidence>
<feature type="compositionally biased region" description="Acidic residues" evidence="7">
    <location>
        <begin position="127"/>
        <end position="140"/>
    </location>
</feature>
<dbReference type="OrthoDB" id="689823at2759"/>
<protein>
    <recommendedName>
        <fullName evidence="6">Transcription repressor</fullName>
    </recommendedName>
    <alternativeName>
        <fullName evidence="6">Ovate family protein</fullName>
    </alternativeName>
</protein>
<dbReference type="STRING" id="93759.A0A1R3HE05"/>
<evidence type="ECO:0000256" key="1">
    <source>
        <dbReference type="ARBA" id="ARBA00004123"/>
    </source>
</evidence>
<keyword evidence="10" id="KW-1185">Reference proteome</keyword>
<organism evidence="9 10">
    <name type="scientific">Corchorus olitorius</name>
    <dbReference type="NCBI Taxonomy" id="93759"/>
    <lineage>
        <taxon>Eukaryota</taxon>
        <taxon>Viridiplantae</taxon>
        <taxon>Streptophyta</taxon>
        <taxon>Embryophyta</taxon>
        <taxon>Tracheophyta</taxon>
        <taxon>Spermatophyta</taxon>
        <taxon>Magnoliopsida</taxon>
        <taxon>eudicotyledons</taxon>
        <taxon>Gunneridae</taxon>
        <taxon>Pentapetalae</taxon>
        <taxon>rosids</taxon>
        <taxon>malvids</taxon>
        <taxon>Malvales</taxon>
        <taxon>Malvaceae</taxon>
        <taxon>Grewioideae</taxon>
        <taxon>Apeibeae</taxon>
        <taxon>Corchorus</taxon>
    </lineage>
</organism>
<dbReference type="Proteomes" id="UP000187203">
    <property type="component" value="Unassembled WGS sequence"/>
</dbReference>
<evidence type="ECO:0000256" key="5">
    <source>
        <dbReference type="ARBA" id="ARBA00023242"/>
    </source>
</evidence>
<gene>
    <name evidence="9" type="ORF">COLO4_29618</name>
</gene>
<evidence type="ECO:0000256" key="7">
    <source>
        <dbReference type="SAM" id="MobiDB-lite"/>
    </source>
</evidence>
<evidence type="ECO:0000256" key="3">
    <source>
        <dbReference type="ARBA" id="ARBA00023015"/>
    </source>
</evidence>